<keyword evidence="1" id="KW-0433">Leucine-rich repeat</keyword>
<organism evidence="4 5">
    <name type="scientific">Oryzias latipes</name>
    <name type="common">Japanese rice fish</name>
    <name type="synonym">Japanese killifish</name>
    <dbReference type="NCBI Taxonomy" id="8090"/>
    <lineage>
        <taxon>Eukaryota</taxon>
        <taxon>Metazoa</taxon>
        <taxon>Chordata</taxon>
        <taxon>Craniata</taxon>
        <taxon>Vertebrata</taxon>
        <taxon>Euteleostomi</taxon>
        <taxon>Actinopterygii</taxon>
        <taxon>Neopterygii</taxon>
        <taxon>Teleostei</taxon>
        <taxon>Neoteleostei</taxon>
        <taxon>Acanthomorphata</taxon>
        <taxon>Ovalentaria</taxon>
        <taxon>Atherinomorphae</taxon>
        <taxon>Beloniformes</taxon>
        <taxon>Adrianichthyidae</taxon>
        <taxon>Oryziinae</taxon>
        <taxon>Oryzias</taxon>
    </lineage>
</organism>
<protein>
    <submittedName>
        <fullName evidence="4">Leucine rich repeat containing 9</fullName>
    </submittedName>
</protein>
<dbReference type="Pfam" id="PF13855">
    <property type="entry name" value="LRR_8"/>
    <property type="match status" value="1"/>
</dbReference>
<reference evidence="4" key="4">
    <citation type="submission" date="2025-09" db="UniProtKB">
        <authorList>
            <consortium name="Ensembl"/>
        </authorList>
    </citation>
    <scope>IDENTIFICATION</scope>
    <source>
        <strain evidence="4">HNI</strain>
    </source>
</reference>
<evidence type="ECO:0000256" key="2">
    <source>
        <dbReference type="ARBA" id="ARBA00022737"/>
    </source>
</evidence>
<evidence type="ECO:0000256" key="1">
    <source>
        <dbReference type="ARBA" id="ARBA00022614"/>
    </source>
</evidence>
<name>A0A3P9M2E8_ORYLA</name>
<accession>A0A3P9M2E8</accession>
<feature type="compositionally biased region" description="Basic and acidic residues" evidence="3">
    <location>
        <begin position="669"/>
        <end position="678"/>
    </location>
</feature>
<dbReference type="InterPro" id="IPR001611">
    <property type="entry name" value="Leu-rich_rpt"/>
</dbReference>
<dbReference type="PROSITE" id="PS51450">
    <property type="entry name" value="LRR"/>
    <property type="match status" value="14"/>
</dbReference>
<evidence type="ECO:0000313" key="4">
    <source>
        <dbReference type="Ensembl" id="ENSORLP00020026936.1"/>
    </source>
</evidence>
<reference key="1">
    <citation type="journal article" date="2007" name="Nature">
        <title>The medaka draft genome and insights into vertebrate genome evolution.</title>
        <authorList>
            <person name="Kasahara M."/>
            <person name="Naruse K."/>
            <person name="Sasaki S."/>
            <person name="Nakatani Y."/>
            <person name="Qu W."/>
            <person name="Ahsan B."/>
            <person name="Yamada T."/>
            <person name="Nagayasu Y."/>
            <person name="Doi K."/>
            <person name="Kasai Y."/>
            <person name="Jindo T."/>
            <person name="Kobayashi D."/>
            <person name="Shimada A."/>
            <person name="Toyoda A."/>
            <person name="Kuroki Y."/>
            <person name="Fujiyama A."/>
            <person name="Sasaki T."/>
            <person name="Shimizu A."/>
            <person name="Asakawa S."/>
            <person name="Shimizu N."/>
            <person name="Hashimoto S."/>
            <person name="Yang J."/>
            <person name="Lee Y."/>
            <person name="Matsushima K."/>
            <person name="Sugano S."/>
            <person name="Sakaizumi M."/>
            <person name="Narita T."/>
            <person name="Ohishi K."/>
            <person name="Haga S."/>
            <person name="Ohta F."/>
            <person name="Nomoto H."/>
            <person name="Nogata K."/>
            <person name="Morishita T."/>
            <person name="Endo T."/>
            <person name="Shin-I T."/>
            <person name="Takeda H."/>
            <person name="Morishita S."/>
            <person name="Kohara Y."/>
        </authorList>
    </citation>
    <scope>NUCLEOTIDE SEQUENCE [LARGE SCALE GENOMIC DNA]</scope>
    <source>
        <strain>Hd-rR</strain>
    </source>
</reference>
<sequence length="1564" mass="176320">MKVFISFSAFCSKEYSGDPNVLYLHENSPDKSCGMAPSCGSSAYKQSLKSFGVPPWQPNTRAWIRALPIDIAMLKNDKKTNCRDEEVVKKLCLVNGVSYEKIAQEGSNVTSLEIFFSGFPRMVGLFFFPRLCQLTIVDQTIEHIEGLENCPLLQQIWIVQCRLREISGLQNCQKLEKLYLYNNQICEIQNLDLQVNLEVLWLNNNCITKIQGLDMLQNLKELNLADNLIEKIGNSLDPNVSLEILNLSGNQISSFKELAQVAHLPRLKELALKDPMSTPNPVCLLCNYATHVLYHIPGLQQLDSYNVSDKQVKEAAEAAVMKKMMYYNMRVRSAKRNLSEMQLSLTEKKKTLLKLPEERIRTLSYALKKLECELSTVPVGFKTPGCMWSDDPGGQIYLDDSLQTRSDSNTNPGVNLDLAAVDQIHFKIETLRERLTFWTKRIDDIEAWCKREKTRAANKTEHVVQFLYMELESVGNIRLEAGCPTDLWFNSCCNLLVSRFAPSEYKTLDVIDIKVDRVFRIHNSALRHRFVEKLHSLMGNEDAAAFLQHHRRRLEYLFYIADPEKCEKEETFRILQEGFTTTQQKSTEREAAVPLSNSLAVAEQPRIEFLLQQDRQGDLRQRTEAIRHGQVIVSKVFIGNSMPFRDGDLGDISRYPKVYSVYRNLDVKSKPSATHDDPPSSGKTHTGTEMNPPRRQWFVFQHELVLPEYIIYFEYILEDKDQSTINTSTDNDPSNEILDKAALDMEPVLKLKPELLSLNNKILLNVANASTLSQITVLNLHGNSLSEIKEISRLTALRHLTISFNKLTHLDDISYMPSLEFLDASFNHLVTLDGLQGLKHLEHLDVCWNKLSKAREITSVLRKHTPALLKLDTRYNPWSRPEVVRSTLLGHLTTLTHLDGVLVSKGEAAEAEQVAAASKINQASLLAHSSFSSDYPRQLSLLSTVQLLHQCSPASWGPSREMEPDWTLKITSLNLDDQRISKLNSLSKLENLRWASFDDNNISRVDGIDCCLKLEELSLNNNCIATLKGLGKLRHLKKLSVDGNQLSGLEASVLKQLPDLIFLSVENNSIMTLDGIQNVQSLLELYIGKNRISSSRDVHFLKGLANLIILDLYGNALAEKLESYRIFVIFHLTSLKALDGVAVDASECESAKSMFKGRLTTDMVVEKLGHSNYTEILYLTLHSCSIRMVDLSPAELFCNLCSINLDHNNLTSFSGLIHLPNLKALSLNYNHIESILPKHKIPAPLTNRQILHSRVHSSGYGQQSPGKTNRDTGPTGSLEPLMGGLEVLHLSHNGISNMANLQLSRLTNLKSLFLQGNDISQVEGLEGLQQLRELVLDRNRIKALARNSFTAQSELLELHLEYNRIRELNHLDPLVGLQKLFLGMNKLQDVAELEKLEVLPSLTELSVIGNPVAQNSLHRPAVLLHLSSLQLLDRVMVTLEERTRAELLKADPAQCSQVVGASFPTTEFNLPGLPPLLAYNTTIKGISINGRPQNLMHGHETLTGKKHKHGNAGRSSQTDYNIRHSRRTGSNPPASRVLLEGNRTANSKKEQDTRCSFDDKPQHM</sequence>
<dbReference type="SMART" id="SM00364">
    <property type="entry name" value="LRR_BAC"/>
    <property type="match status" value="6"/>
</dbReference>
<dbReference type="SUPFAM" id="SSF52058">
    <property type="entry name" value="L domain-like"/>
    <property type="match status" value="1"/>
</dbReference>
<dbReference type="InterPro" id="IPR032675">
    <property type="entry name" value="LRR_dom_sf"/>
</dbReference>
<feature type="region of interest" description="Disordered" evidence="3">
    <location>
        <begin position="1501"/>
        <end position="1564"/>
    </location>
</feature>
<dbReference type="Pfam" id="PF14580">
    <property type="entry name" value="LRR_9"/>
    <property type="match status" value="2"/>
</dbReference>
<feature type="compositionally biased region" description="Polar residues" evidence="3">
    <location>
        <begin position="1259"/>
        <end position="1275"/>
    </location>
</feature>
<proteinExistence type="predicted"/>
<dbReference type="PANTHER" id="PTHR46652">
    <property type="entry name" value="LEUCINE-RICH REPEAT AND IQ DOMAIN-CONTAINING PROTEIN 1-RELATED"/>
    <property type="match status" value="1"/>
</dbReference>
<feature type="region of interest" description="Disordered" evidence="3">
    <location>
        <begin position="669"/>
        <end position="691"/>
    </location>
</feature>
<evidence type="ECO:0000256" key="3">
    <source>
        <dbReference type="SAM" id="MobiDB-lite"/>
    </source>
</evidence>
<dbReference type="InterPro" id="IPR003591">
    <property type="entry name" value="Leu-rich_rpt_typical-subtyp"/>
</dbReference>
<dbReference type="SMART" id="SM00365">
    <property type="entry name" value="LRR_SD22"/>
    <property type="match status" value="17"/>
</dbReference>
<dbReference type="SUPFAM" id="SSF52075">
    <property type="entry name" value="Outer arm dynein light chain 1"/>
    <property type="match status" value="2"/>
</dbReference>
<dbReference type="Ensembl" id="ENSORLT00020000617.1">
    <property type="protein sequence ID" value="ENSORLP00020026936.1"/>
    <property type="gene ID" value="ENSORLG00020009671.1"/>
</dbReference>
<reference evidence="4 5" key="2">
    <citation type="submission" date="2017-04" db="EMBL/GenBank/DDBJ databases">
        <title>CpG methylation of centromeres and impact of large insertions on vertebrate speciation.</title>
        <authorList>
            <person name="Ichikawa K."/>
            <person name="Yoshimura J."/>
            <person name="Morishita S."/>
        </authorList>
    </citation>
    <scope>NUCLEOTIDE SEQUENCE</scope>
    <source>
        <strain evidence="4 5">HNI</strain>
    </source>
</reference>
<dbReference type="SMART" id="SM00369">
    <property type="entry name" value="LRR_TYP"/>
    <property type="match status" value="12"/>
</dbReference>
<reference evidence="4" key="3">
    <citation type="submission" date="2025-08" db="UniProtKB">
        <authorList>
            <consortium name="Ensembl"/>
        </authorList>
    </citation>
    <scope>IDENTIFICATION</scope>
    <source>
        <strain evidence="4">HNI</strain>
    </source>
</reference>
<keyword evidence="2" id="KW-0677">Repeat</keyword>
<dbReference type="InterPro" id="IPR050836">
    <property type="entry name" value="SDS22/Internalin_LRR"/>
</dbReference>
<evidence type="ECO:0000313" key="5">
    <source>
        <dbReference type="Proteomes" id="UP000265180"/>
    </source>
</evidence>
<dbReference type="Gene3D" id="3.80.10.10">
    <property type="entry name" value="Ribonuclease Inhibitor"/>
    <property type="match status" value="7"/>
</dbReference>
<feature type="compositionally biased region" description="Basic and acidic residues" evidence="3">
    <location>
        <begin position="1547"/>
        <end position="1564"/>
    </location>
</feature>
<feature type="region of interest" description="Disordered" evidence="3">
    <location>
        <begin position="1256"/>
        <end position="1277"/>
    </location>
</feature>
<dbReference type="Proteomes" id="UP000265180">
    <property type="component" value="Chromosome 22"/>
</dbReference>
<dbReference type="PANTHER" id="PTHR46652:SF3">
    <property type="entry name" value="LEUCINE-RICH REPEAT-CONTAINING PROTEIN 9"/>
    <property type="match status" value="1"/>
</dbReference>